<evidence type="ECO:0000313" key="5">
    <source>
        <dbReference type="Proteomes" id="UP001529340"/>
    </source>
</evidence>
<keyword evidence="1" id="KW-0479">Metal-binding</keyword>
<dbReference type="InterPro" id="IPR001303">
    <property type="entry name" value="Aldolase_II/adducin_N"/>
</dbReference>
<keyword evidence="5" id="KW-1185">Reference proteome</keyword>
<dbReference type="InterPro" id="IPR050197">
    <property type="entry name" value="Aldolase_class_II_sugar_metab"/>
</dbReference>
<dbReference type="InterPro" id="IPR036409">
    <property type="entry name" value="Aldolase_II/adducin_N_sf"/>
</dbReference>
<dbReference type="PANTHER" id="PTHR22789">
    <property type="entry name" value="FUCULOSE PHOSPHATE ALDOLASE"/>
    <property type="match status" value="1"/>
</dbReference>
<protein>
    <submittedName>
        <fullName evidence="4">Class II aldolase/adducin family protein</fullName>
    </submittedName>
</protein>
<evidence type="ECO:0000256" key="2">
    <source>
        <dbReference type="ARBA" id="ARBA00023239"/>
    </source>
</evidence>
<dbReference type="SMART" id="SM01007">
    <property type="entry name" value="Aldolase_II"/>
    <property type="match status" value="1"/>
</dbReference>
<reference evidence="4 5" key="2">
    <citation type="submission" date="2023-06" db="EMBL/GenBank/DDBJ databases">
        <title>Identification and characterization of horizontal gene transfer across gut microbiota members of farm animals based on homology search.</title>
        <authorList>
            <person name="Schwarzerova J."/>
            <person name="Nykrynova M."/>
            <person name="Jureckova K."/>
            <person name="Cejkova D."/>
            <person name="Rychlik I."/>
        </authorList>
    </citation>
    <scope>NUCLEOTIDE SEQUENCE [LARGE SCALE GENOMIC DNA]</scope>
    <source>
        <strain evidence="4 5">ET39</strain>
    </source>
</reference>
<proteinExistence type="predicted"/>
<reference evidence="5" key="1">
    <citation type="submission" date="2023-06" db="EMBL/GenBank/DDBJ databases">
        <title>Identification and characterization of horizontal gene transfer across gut microbiota members of farm animals based on homology search.</title>
        <authorList>
            <person name="Zeman M."/>
            <person name="Kubasova T."/>
            <person name="Jahodarova E."/>
            <person name="Nykrynova M."/>
            <person name="Rychlik I."/>
        </authorList>
    </citation>
    <scope>NUCLEOTIDE SEQUENCE [LARGE SCALE GENOMIC DNA]</scope>
    <source>
        <strain evidence="5">ET39</strain>
    </source>
</reference>
<evidence type="ECO:0000313" key="4">
    <source>
        <dbReference type="EMBL" id="MDM8156686.1"/>
    </source>
</evidence>
<feature type="domain" description="Class II aldolase/adducin N-terminal" evidence="3">
    <location>
        <begin position="8"/>
        <end position="184"/>
    </location>
</feature>
<evidence type="ECO:0000259" key="3">
    <source>
        <dbReference type="SMART" id="SM01007"/>
    </source>
</evidence>
<dbReference type="EMBL" id="JAUDCG010000010">
    <property type="protein sequence ID" value="MDM8156686.1"/>
    <property type="molecule type" value="Genomic_DNA"/>
</dbReference>
<dbReference type="Pfam" id="PF00596">
    <property type="entry name" value="Aldolase_II"/>
    <property type="match status" value="1"/>
</dbReference>
<gene>
    <name evidence="4" type="ORF">QUV96_03410</name>
</gene>
<accession>A0ABT7UAN5</accession>
<name>A0ABT7UAN5_9FIRM</name>
<dbReference type="Proteomes" id="UP001529340">
    <property type="component" value="Unassembled WGS sequence"/>
</dbReference>
<comment type="caution">
    <text evidence="4">The sequence shown here is derived from an EMBL/GenBank/DDBJ whole genome shotgun (WGS) entry which is preliminary data.</text>
</comment>
<sequence>MLMEEERTAIVRSGRTIAKTLTKGTAGNLSIICREKGLVAITPSGIPYDAMTPQDVVVVDVDGTIREGNRKPSSELGLHLAIYRKNETAGAIVHTHSLYCTVLSCLGEPIRAVHYVLASTGEDSVPVVSYATYGTEELAEKVSEQMRVYRAVLMGNHGFVCCGEDLKEALSLAETCEWVAELQWKCMLAGRPKILPEEEIDRVKEKFRHYGQEQERSHGRHGYF</sequence>
<keyword evidence="2" id="KW-0456">Lyase</keyword>
<evidence type="ECO:0000256" key="1">
    <source>
        <dbReference type="ARBA" id="ARBA00022723"/>
    </source>
</evidence>
<dbReference type="PANTHER" id="PTHR22789:SF0">
    <property type="entry name" value="3-OXO-TETRONATE 4-PHOSPHATE DECARBOXYLASE-RELATED"/>
    <property type="match status" value="1"/>
</dbReference>
<dbReference type="SUPFAM" id="SSF53639">
    <property type="entry name" value="AraD/HMP-PK domain-like"/>
    <property type="match status" value="1"/>
</dbReference>
<dbReference type="Gene3D" id="3.40.225.10">
    <property type="entry name" value="Class II aldolase/adducin N-terminal domain"/>
    <property type="match status" value="1"/>
</dbReference>
<dbReference type="RefSeq" id="WP_289607151.1">
    <property type="nucleotide sequence ID" value="NZ_JAUDCG010000010.1"/>
</dbReference>
<organism evidence="4 5">
    <name type="scientific">Amedibacillus dolichus</name>
    <dbReference type="NCBI Taxonomy" id="31971"/>
    <lineage>
        <taxon>Bacteria</taxon>
        <taxon>Bacillati</taxon>
        <taxon>Bacillota</taxon>
        <taxon>Erysipelotrichia</taxon>
        <taxon>Erysipelotrichales</taxon>
        <taxon>Erysipelotrichaceae</taxon>
        <taxon>Amedibacillus</taxon>
    </lineage>
</organism>